<dbReference type="InterPro" id="IPR002678">
    <property type="entry name" value="DUF34/NIF3"/>
</dbReference>
<dbReference type="Gene3D" id="3.40.1390.30">
    <property type="entry name" value="NIF3 (NGG1p interacting factor 3)-like"/>
    <property type="match status" value="2"/>
</dbReference>
<dbReference type="InterPro" id="IPR036069">
    <property type="entry name" value="DUF34/NIF3_sf"/>
</dbReference>
<dbReference type="GO" id="GO:0046872">
    <property type="term" value="F:metal ion binding"/>
    <property type="evidence" value="ECO:0007669"/>
    <property type="project" value="UniProtKB-KW"/>
</dbReference>
<dbReference type="PANTHER" id="PTHR13799">
    <property type="entry name" value="NGG1 INTERACTING FACTOR 3"/>
    <property type="match status" value="1"/>
</dbReference>
<feature type="binding site" evidence="5">
    <location>
        <position position="64"/>
    </location>
    <ligand>
        <name>a divalent metal cation</name>
        <dbReference type="ChEBI" id="CHEBI:60240"/>
        <label>2</label>
    </ligand>
</feature>
<comment type="similarity">
    <text evidence="1">Belongs to the GTP cyclohydrolase I type 2/NIF3 family.</text>
</comment>
<evidence type="ECO:0000256" key="1">
    <source>
        <dbReference type="ARBA" id="ARBA00006964"/>
    </source>
</evidence>
<dbReference type="EMBL" id="QSJI01000001">
    <property type="protein sequence ID" value="RHD57351.1"/>
    <property type="molecule type" value="Genomic_DNA"/>
</dbReference>
<keyword evidence="4 5" id="KW-0479">Metal-binding</keyword>
<dbReference type="SUPFAM" id="SSF102705">
    <property type="entry name" value="NIF3 (NGG1p interacting factor 3)-like"/>
    <property type="match status" value="1"/>
</dbReference>
<evidence type="ECO:0000313" key="6">
    <source>
        <dbReference type="EMBL" id="RHD57351.1"/>
    </source>
</evidence>
<feature type="binding site" evidence="5">
    <location>
        <position position="229"/>
    </location>
    <ligand>
        <name>a divalent metal cation</name>
        <dbReference type="ChEBI" id="CHEBI:60240"/>
        <label>1</label>
    </ligand>
</feature>
<dbReference type="GO" id="GO:0005737">
    <property type="term" value="C:cytoplasm"/>
    <property type="evidence" value="ECO:0007669"/>
    <property type="project" value="TreeGrafter"/>
</dbReference>
<dbReference type="RefSeq" id="WP_118271167.1">
    <property type="nucleotide sequence ID" value="NZ_QSJI01000001.1"/>
</dbReference>
<accession>A0A414FZH2</accession>
<sequence length="268" mass="28430">MLVRDLESSLLARFPRRDAEAWDHVGLSVGDPDAKVRGVLCSLDATLDSLHAACSLGCNVLLTHHPVYISAPDSFCPPSAERPSSSAVVYEAVRLGVSVISLHTNLDRSHEARASLPGLLGMEARSSLEYPSDPDATGLGSLCACDPITLGDLAVRLRDSFETAPTVWGDPKMTVSRPTFLGGSLGDFGELAVRAGADVVVTGEVGYHRAQDLSLRGMGVVALGHDRSEQPFCSILADACVSIGVPAEHVYVNPLPTQWWVPTQGDFA</sequence>
<evidence type="ECO:0000256" key="3">
    <source>
        <dbReference type="ARBA" id="ARBA00022112"/>
    </source>
</evidence>
<dbReference type="Proteomes" id="UP000286050">
    <property type="component" value="Unassembled WGS sequence"/>
</dbReference>
<organism evidence="6 7">
    <name type="scientific">Collinsella intestinalis</name>
    <dbReference type="NCBI Taxonomy" id="147207"/>
    <lineage>
        <taxon>Bacteria</taxon>
        <taxon>Bacillati</taxon>
        <taxon>Actinomycetota</taxon>
        <taxon>Coriobacteriia</taxon>
        <taxon>Coriobacteriales</taxon>
        <taxon>Coriobacteriaceae</taxon>
        <taxon>Collinsella</taxon>
    </lineage>
</organism>
<feature type="binding site" evidence="5">
    <location>
        <position position="225"/>
    </location>
    <ligand>
        <name>a divalent metal cation</name>
        <dbReference type="ChEBI" id="CHEBI:60240"/>
        <label>1</label>
    </ligand>
</feature>
<protein>
    <recommendedName>
        <fullName evidence="3">GTP cyclohydrolase 1 type 2 homolog</fullName>
    </recommendedName>
</protein>
<evidence type="ECO:0000256" key="4">
    <source>
        <dbReference type="ARBA" id="ARBA00022723"/>
    </source>
</evidence>
<comment type="caution">
    <text evidence="6">The sequence shown here is derived from an EMBL/GenBank/DDBJ whole genome shotgun (WGS) entry which is preliminary data.</text>
</comment>
<feature type="binding site" evidence="5">
    <location>
        <position position="65"/>
    </location>
    <ligand>
        <name>a divalent metal cation</name>
        <dbReference type="ChEBI" id="CHEBI:60240"/>
        <label>1</label>
    </ligand>
</feature>
<comment type="subunit">
    <text evidence="2">Homohexamer.</text>
</comment>
<evidence type="ECO:0000313" key="7">
    <source>
        <dbReference type="Proteomes" id="UP000286050"/>
    </source>
</evidence>
<dbReference type="FunFam" id="3.40.1390.30:FF:000001">
    <property type="entry name" value="GTP cyclohydrolase 1 type 2"/>
    <property type="match status" value="1"/>
</dbReference>
<dbReference type="AlphaFoldDB" id="A0A414FZH2"/>
<dbReference type="PANTHER" id="PTHR13799:SF14">
    <property type="entry name" value="GTP CYCLOHYDROLASE 1 TYPE 2 HOMOLOG"/>
    <property type="match status" value="1"/>
</dbReference>
<feature type="binding site" evidence="5">
    <location>
        <position position="107"/>
    </location>
    <ligand>
        <name>a divalent metal cation</name>
        <dbReference type="ChEBI" id="CHEBI:60240"/>
        <label>1</label>
    </ligand>
</feature>
<reference evidence="6 7" key="1">
    <citation type="submission" date="2018-08" db="EMBL/GenBank/DDBJ databases">
        <title>A genome reference for cultivated species of the human gut microbiota.</title>
        <authorList>
            <person name="Zou Y."/>
            <person name="Xue W."/>
            <person name="Luo G."/>
        </authorList>
    </citation>
    <scope>NUCLEOTIDE SEQUENCE [LARGE SCALE GENOMIC DNA]</scope>
    <source>
        <strain evidence="6 7">AM30-5LB</strain>
    </source>
</reference>
<name>A0A414FZH2_9ACTN</name>
<proteinExistence type="inferred from homology"/>
<dbReference type="Pfam" id="PF01784">
    <property type="entry name" value="DUF34_NIF3"/>
    <property type="match status" value="1"/>
</dbReference>
<evidence type="ECO:0000256" key="2">
    <source>
        <dbReference type="ARBA" id="ARBA00011643"/>
    </source>
</evidence>
<gene>
    <name evidence="6" type="ORF">DW787_00430</name>
</gene>
<evidence type="ECO:0000256" key="5">
    <source>
        <dbReference type="PIRSR" id="PIRSR602678-1"/>
    </source>
</evidence>